<feature type="compositionally biased region" description="Polar residues" evidence="1">
    <location>
        <begin position="205"/>
        <end position="223"/>
    </location>
</feature>
<feature type="compositionally biased region" description="Polar residues" evidence="1">
    <location>
        <begin position="236"/>
        <end position="246"/>
    </location>
</feature>
<feature type="region of interest" description="Disordered" evidence="1">
    <location>
        <begin position="587"/>
        <end position="619"/>
    </location>
</feature>
<name>A0A2J5I8M5_9EURO</name>
<dbReference type="OrthoDB" id="1922977at2759"/>
<feature type="compositionally biased region" description="Polar residues" evidence="1">
    <location>
        <begin position="509"/>
        <end position="522"/>
    </location>
</feature>
<feature type="region of interest" description="Disordered" evidence="1">
    <location>
        <begin position="72"/>
        <end position="246"/>
    </location>
</feature>
<protein>
    <recommendedName>
        <fullName evidence="2">Putative zinc-finger domain-containing protein</fullName>
    </recommendedName>
</protein>
<dbReference type="EMBL" id="KZ559499">
    <property type="protein sequence ID" value="PLN86377.1"/>
    <property type="molecule type" value="Genomic_DNA"/>
</dbReference>
<feature type="compositionally biased region" description="Basic and acidic residues" evidence="1">
    <location>
        <begin position="113"/>
        <end position="127"/>
    </location>
</feature>
<dbReference type="AlphaFoldDB" id="A0A2J5I8M5"/>
<keyword evidence="4" id="KW-1185">Reference proteome</keyword>
<dbReference type="InterPro" id="IPR019607">
    <property type="entry name" value="Putative_zinc-finger_domain"/>
</dbReference>
<feature type="compositionally biased region" description="Low complexity" evidence="1">
    <location>
        <begin position="336"/>
        <end position="345"/>
    </location>
</feature>
<reference evidence="4" key="1">
    <citation type="submission" date="2017-12" db="EMBL/GenBank/DDBJ databases">
        <authorList>
            <consortium name="DOE Joint Genome Institute"/>
            <person name="Mondo S.J."/>
            <person name="Kjaerbolling I."/>
            <person name="Vesth T.C."/>
            <person name="Frisvad J.C."/>
            <person name="Nybo J.L."/>
            <person name="Theobald S."/>
            <person name="Kuo A."/>
            <person name="Bowyer P."/>
            <person name="Matsuda Y."/>
            <person name="Lyhne E.K."/>
            <person name="Kogle M.E."/>
            <person name="Clum A."/>
            <person name="Lipzen A."/>
            <person name="Salamov A."/>
            <person name="Ngan C.Y."/>
            <person name="Daum C."/>
            <person name="Chiniquy J."/>
            <person name="Barry K."/>
            <person name="LaButti K."/>
            <person name="Haridas S."/>
            <person name="Simmons B.A."/>
            <person name="Magnuson J.K."/>
            <person name="Mortensen U.H."/>
            <person name="Larsen T.O."/>
            <person name="Grigoriev I.V."/>
            <person name="Baker S.E."/>
            <person name="Andersen M.R."/>
            <person name="Nordberg H.P."/>
            <person name="Cantor M.N."/>
            <person name="Hua S.X."/>
        </authorList>
    </citation>
    <scope>NUCLEOTIDE SEQUENCE [LARGE SCALE GENOMIC DNA]</scope>
    <source>
        <strain evidence="4">IBT 19404</strain>
    </source>
</reference>
<proteinExistence type="predicted"/>
<feature type="region of interest" description="Disordered" evidence="1">
    <location>
        <begin position="780"/>
        <end position="1003"/>
    </location>
</feature>
<evidence type="ECO:0000313" key="3">
    <source>
        <dbReference type="EMBL" id="PLN86377.1"/>
    </source>
</evidence>
<feature type="compositionally biased region" description="Polar residues" evidence="1">
    <location>
        <begin position="434"/>
        <end position="443"/>
    </location>
</feature>
<dbReference type="Pfam" id="PF10650">
    <property type="entry name" value="zf-C3H1"/>
    <property type="match status" value="1"/>
</dbReference>
<feature type="compositionally biased region" description="Low complexity" evidence="1">
    <location>
        <begin position="303"/>
        <end position="316"/>
    </location>
</feature>
<feature type="compositionally biased region" description="Polar residues" evidence="1">
    <location>
        <begin position="88"/>
        <end position="98"/>
    </location>
</feature>
<feature type="region of interest" description="Disordered" evidence="1">
    <location>
        <begin position="293"/>
        <end position="556"/>
    </location>
</feature>
<feature type="compositionally biased region" description="Low complexity" evidence="1">
    <location>
        <begin position="927"/>
        <end position="944"/>
    </location>
</feature>
<feature type="region of interest" description="Disordered" evidence="1">
    <location>
        <begin position="639"/>
        <end position="702"/>
    </location>
</feature>
<sequence length="1178" mass="128035">MSLHCPLFYRRISLMLRTYRSRRIRHGTAPVNLGSTMRCSSTRTRVSQDWVPQFPSPLPPMQMPPMNYSLPIPHAPLNAPPSRPLTGDIQSQANSTPANMGDMPVTFTTPAQHDPDREEGELTDREGGWPQSPPRPLGKQPGPVNGLGAETRLTQMETGRRRSKSRYSDLEEGEASPDPPSSSRASGSPYNPPMSVTEAFVPGGNINSEALHSISPSAQNAPTEDTLPDAPREPQPLSNHSKSSAQLRIQAKGALLSLAPHNIRFGELAGEGINPALLRQLYEEVGIKVPTPQSAVVARSESTRSSISSDNSKSVSQKPLENHRSDNVEPHTTAGAPVASPVAPSKPMERKELIARMLAAKAARPSAAPLSVPVDAAKDEPSIEGSATVEDPVKAGPSLATPSQEKEVRTKEKNKAQTELARQRIELLKKQGLMRNQQKSQPESVPVDKSEAAAKASGEETLPPLNPATIQHPLPERPPDPDSTGGSRIPGLFMTDSEEASPEPPPTSLQTLQVDPTPQPRATQRKRPRASDFDEPIPVPKKAFSNGTQHIPPEERLIIDISDDDELYDDDGGAMDIDCLIRNQENSVRTFPTTDVSSTQGLSASATPQYASNSDTEQLRKKDLEIQAMHRRIAELEKRNKAKLAASRTQSPYALDSPASRSPESIAAENGAKPIPTSLALHHPPSSFPRRVGSGSAEGSDDMRAKLLRKQELESGIPALDAEIQRTEASLADFRKQEASILSEIAKNREGREQLLEELHQLDLELHGISFEEVEAKLLSSPAKNDAQETDEAPVSEHASSGDATLSRDRLKSPGTGSAVELATVHEQLSSTRAEPVVCEQKTETTIGSANSHRESSPISSSDSTGSAMDESNGSSSESSGSPDPEDARQRTPPLSGAPDQMSEDQDNNDQAKTEGPHPLPERPPLAIDQTAADAVADTTEQVAGFSRDQSSRESSVSEVYEPPEPEGNDSPAGSVYTPPFDPPSPGPVELDEGPRSPSNQLQKADDVLTGKDQGLEVQRPRYHAQVGLLDDNQGQLQHTESKYSPYQSALKNFKAYRYHPKYGDEVSEGFRSLTYSHNIDPMKCLCPFEAAGGVCNDHSCEYQHFRDMSLSEDKVLVQMGSLREGKTSEEKDNYIAGLKQIINDMRRDKVKDFNTVAKEIAAYRRRFLQDPSRILPL</sequence>
<gene>
    <name evidence="3" type="ORF">BDW42DRAFT_159145</name>
</gene>
<evidence type="ECO:0000313" key="4">
    <source>
        <dbReference type="Proteomes" id="UP000235023"/>
    </source>
</evidence>
<feature type="domain" description="Putative zinc-finger" evidence="2">
    <location>
        <begin position="1086"/>
        <end position="1107"/>
    </location>
</feature>
<organism evidence="3 4">
    <name type="scientific">Aspergillus taichungensis</name>
    <dbReference type="NCBI Taxonomy" id="482145"/>
    <lineage>
        <taxon>Eukaryota</taxon>
        <taxon>Fungi</taxon>
        <taxon>Dikarya</taxon>
        <taxon>Ascomycota</taxon>
        <taxon>Pezizomycotina</taxon>
        <taxon>Eurotiomycetes</taxon>
        <taxon>Eurotiomycetidae</taxon>
        <taxon>Eurotiales</taxon>
        <taxon>Aspergillaceae</taxon>
        <taxon>Aspergillus</taxon>
        <taxon>Aspergillus subgen. Circumdati</taxon>
    </lineage>
</organism>
<dbReference type="Proteomes" id="UP000235023">
    <property type="component" value="Unassembled WGS sequence"/>
</dbReference>
<feature type="compositionally biased region" description="Low complexity" evidence="1">
    <location>
        <begin position="355"/>
        <end position="371"/>
    </location>
</feature>
<feature type="compositionally biased region" description="Basic and acidic residues" evidence="1">
    <location>
        <begin position="320"/>
        <end position="329"/>
    </location>
</feature>
<feature type="compositionally biased region" description="Low complexity" evidence="1">
    <location>
        <begin position="857"/>
        <end position="883"/>
    </location>
</feature>
<feature type="compositionally biased region" description="Basic and acidic residues" evidence="1">
    <location>
        <begin position="404"/>
        <end position="429"/>
    </location>
</feature>
<evidence type="ECO:0000259" key="2">
    <source>
        <dbReference type="Pfam" id="PF10650"/>
    </source>
</evidence>
<feature type="compositionally biased region" description="Polar residues" evidence="1">
    <location>
        <begin position="587"/>
        <end position="616"/>
    </location>
</feature>
<evidence type="ECO:0000256" key="1">
    <source>
        <dbReference type="SAM" id="MobiDB-lite"/>
    </source>
</evidence>
<accession>A0A2J5I8M5</accession>